<evidence type="ECO:0000256" key="1">
    <source>
        <dbReference type="SAM" id="MobiDB-lite"/>
    </source>
</evidence>
<dbReference type="RefSeq" id="XP_012181137.1">
    <property type="nucleotide sequence ID" value="XM_012325747.1"/>
</dbReference>
<keyword evidence="2" id="KW-1133">Transmembrane helix</keyword>
<gene>
    <name evidence="3" type="ORF">FIBRA_03925</name>
</gene>
<dbReference type="HOGENOM" id="CLU_1428003_0_0_1"/>
<proteinExistence type="predicted"/>
<dbReference type="Proteomes" id="UP000006352">
    <property type="component" value="Unassembled WGS sequence"/>
</dbReference>
<keyword evidence="4" id="KW-1185">Reference proteome</keyword>
<feature type="compositionally biased region" description="Acidic residues" evidence="1">
    <location>
        <begin position="133"/>
        <end position="145"/>
    </location>
</feature>
<dbReference type="AlphaFoldDB" id="J4H2N9"/>
<evidence type="ECO:0000313" key="3">
    <source>
        <dbReference type="EMBL" id="CCM01854.1"/>
    </source>
</evidence>
<feature type="transmembrane region" description="Helical" evidence="2">
    <location>
        <begin position="60"/>
        <end position="81"/>
    </location>
</feature>
<keyword evidence="2" id="KW-0472">Membrane</keyword>
<feature type="region of interest" description="Disordered" evidence="1">
    <location>
        <begin position="126"/>
        <end position="190"/>
    </location>
</feature>
<feature type="compositionally biased region" description="Polar residues" evidence="1">
    <location>
        <begin position="174"/>
        <end position="190"/>
    </location>
</feature>
<keyword evidence="2" id="KW-0812">Transmembrane</keyword>
<dbReference type="OrthoDB" id="3060195at2759"/>
<accession>J4H2N9</accession>
<sequence>MVVAASFAALRMYAISAFNKTLSFLVLVFGLAPAAIHMYIDIHSSPLAVLVNTSITCGTNSYMTFPVLFGIPYILVSRFIFNLRTASEHGDTLNASSRFNSDTLHTQTTSLNFAASFVGNLSGPLDIGSIPPPEDESLVDEDDLFEPTPMTGEDIESTDPGGRRRICEMHDGTDTGTVPISETLQSRQSG</sequence>
<reference evidence="3 4" key="1">
    <citation type="journal article" date="2012" name="Appl. Environ. Microbiol.">
        <title>Short-read sequencing for genomic analysis of the brown rot fungus Fibroporia radiculosa.</title>
        <authorList>
            <person name="Tang J.D."/>
            <person name="Perkins A.D."/>
            <person name="Sonstegard T.S."/>
            <person name="Schroeder S.G."/>
            <person name="Burgess S.C."/>
            <person name="Diehl S.V."/>
        </authorList>
    </citation>
    <scope>NUCLEOTIDE SEQUENCE [LARGE SCALE GENOMIC DNA]</scope>
    <source>
        <strain evidence="3 4">TFFH 294</strain>
    </source>
</reference>
<evidence type="ECO:0000313" key="4">
    <source>
        <dbReference type="Proteomes" id="UP000006352"/>
    </source>
</evidence>
<organism evidence="3 4">
    <name type="scientific">Fibroporia radiculosa</name>
    <dbReference type="NCBI Taxonomy" id="599839"/>
    <lineage>
        <taxon>Eukaryota</taxon>
        <taxon>Fungi</taxon>
        <taxon>Dikarya</taxon>
        <taxon>Basidiomycota</taxon>
        <taxon>Agaricomycotina</taxon>
        <taxon>Agaricomycetes</taxon>
        <taxon>Polyporales</taxon>
        <taxon>Fibroporiaceae</taxon>
        <taxon>Fibroporia</taxon>
    </lineage>
</organism>
<feature type="transmembrane region" description="Helical" evidence="2">
    <location>
        <begin position="21"/>
        <end position="40"/>
    </location>
</feature>
<dbReference type="EMBL" id="HE797052">
    <property type="protein sequence ID" value="CCM01854.1"/>
    <property type="molecule type" value="Genomic_DNA"/>
</dbReference>
<protein>
    <submittedName>
        <fullName evidence="3">Uncharacterized protein</fullName>
    </submittedName>
</protein>
<dbReference type="GeneID" id="24096765"/>
<name>J4H2N9_9APHY</name>
<evidence type="ECO:0000256" key="2">
    <source>
        <dbReference type="SAM" id="Phobius"/>
    </source>
</evidence>
<feature type="compositionally biased region" description="Basic and acidic residues" evidence="1">
    <location>
        <begin position="161"/>
        <end position="173"/>
    </location>
</feature>
<dbReference type="InParanoid" id="J4H2N9"/>